<dbReference type="GO" id="GO:0000445">
    <property type="term" value="C:THO complex part of transcription export complex"/>
    <property type="evidence" value="ECO:0007669"/>
    <property type="project" value="TreeGrafter"/>
</dbReference>
<feature type="region of interest" description="Disordered" evidence="4">
    <location>
        <begin position="258"/>
        <end position="300"/>
    </location>
</feature>
<comment type="caution">
    <text evidence="5">The sequence shown here is derived from an EMBL/GenBank/DDBJ whole genome shotgun (WGS) entry which is preliminary data.</text>
</comment>
<dbReference type="EMBL" id="JABFUD020000007">
    <property type="protein sequence ID" value="KAI5077768.1"/>
    <property type="molecule type" value="Genomic_DNA"/>
</dbReference>
<evidence type="ECO:0000313" key="6">
    <source>
        <dbReference type="Proteomes" id="UP000886520"/>
    </source>
</evidence>
<dbReference type="InterPro" id="IPR019163">
    <property type="entry name" value="THO_Thoc5"/>
</dbReference>
<name>A0A9D4ZJD3_ADICA</name>
<gene>
    <name evidence="5" type="ORF">GOP47_0007592</name>
</gene>
<sequence>MKTSYDVLAETRGSIEEILAKILFIKKEGRNRSDLRELFTQASVAFLNLRQINRVILQDEDHVKQETEAAKLPVDYTTLQLNNLLYEKNHYLKAISACKDFKSKYPYIELVPAEDFYRDAPAEFHNDPILREDPHKEMLERLNFELYQRKELCKQQELLEARKKMLLESIATRRKFLSSLPSHLKALKKASLPVQQQLGILHTKRMKQHHLADLLPTPLYILYTQISAQKEAFNENIELEIVGSAKDAQTLARQQALKESGLNHGNQEESKVEDDIPDEEDELQRRRKRAKKSHSKESFDEGVYHSHPLSVLWHIFDEPAESGKRNKLLSLRFDYLTKLNIVCAGVEGDRGGPLELLANLFPDDTGLDLPTQAAKLSAGVDFLYDCNRSSHPYKWVQHLAGVDFLSEVPALVLDGYLPAENQKAASIRNGLSVYHRQRRVQTILEKLRCRKRAHLALRDQLDILACSKLPLCSYTEVPWGLYKSKCFLQSWIEILPSGLQKPAACLDDTLTLIPFASATDKMEVSPVNSLESAREDGELPSAGLLSTSAFRGPKFSGFAEKKFFPYKERSHMKHVTSVRAKGAFTMLGDSGSTGFEGVEGGDLDDDDVLLESAGLAESPIDYMSTGEIQENADSEKVIRAWEDCGCRVFNAVLRRDEGAIGKSIDLEAQVKFCCEYPVRPPSFVLHKISEGMVPTLPFPPSGVLSVTKKSSNPVTASLLSFNDLRAMEKEVNSGAIRLVSPAHENEVLAQQLSLLTIEINQGKRPSDAVSLMSICYAHTKVNAHQMKTLTYGPFLKIHRSGKGSFLHLQKEILP</sequence>
<dbReference type="Proteomes" id="UP000886520">
    <property type="component" value="Chromosome 7"/>
</dbReference>
<organism evidence="5 6">
    <name type="scientific">Adiantum capillus-veneris</name>
    <name type="common">Maidenhair fern</name>
    <dbReference type="NCBI Taxonomy" id="13818"/>
    <lineage>
        <taxon>Eukaryota</taxon>
        <taxon>Viridiplantae</taxon>
        <taxon>Streptophyta</taxon>
        <taxon>Embryophyta</taxon>
        <taxon>Tracheophyta</taxon>
        <taxon>Polypodiopsida</taxon>
        <taxon>Polypodiidae</taxon>
        <taxon>Polypodiales</taxon>
        <taxon>Pteridineae</taxon>
        <taxon>Pteridaceae</taxon>
        <taxon>Vittarioideae</taxon>
        <taxon>Adiantum</taxon>
    </lineage>
</organism>
<dbReference type="GO" id="GO:0003729">
    <property type="term" value="F:mRNA binding"/>
    <property type="evidence" value="ECO:0007669"/>
    <property type="project" value="TreeGrafter"/>
</dbReference>
<dbReference type="PANTHER" id="PTHR13375:SF3">
    <property type="entry name" value="THO COMPLEX SUBUNIT 5 HOMOLOG"/>
    <property type="match status" value="1"/>
</dbReference>
<dbReference type="OrthoDB" id="20582at2759"/>
<feature type="compositionally biased region" description="Basic residues" evidence="4">
    <location>
        <begin position="285"/>
        <end position="294"/>
    </location>
</feature>
<evidence type="ECO:0000256" key="3">
    <source>
        <dbReference type="ARBA" id="ARBA00023242"/>
    </source>
</evidence>
<evidence type="ECO:0000256" key="4">
    <source>
        <dbReference type="SAM" id="MobiDB-lite"/>
    </source>
</evidence>
<dbReference type="Pfam" id="PF09766">
    <property type="entry name" value="FmiP_Thoc5"/>
    <property type="match status" value="1"/>
</dbReference>
<comment type="similarity">
    <text evidence="2">Belongs to the THOC5 family.</text>
</comment>
<evidence type="ECO:0000256" key="1">
    <source>
        <dbReference type="ARBA" id="ARBA00004123"/>
    </source>
</evidence>
<reference evidence="5" key="1">
    <citation type="submission" date="2021-01" db="EMBL/GenBank/DDBJ databases">
        <title>Adiantum capillus-veneris genome.</title>
        <authorList>
            <person name="Fang Y."/>
            <person name="Liao Q."/>
        </authorList>
    </citation>
    <scope>NUCLEOTIDE SEQUENCE</scope>
    <source>
        <strain evidence="5">H3</strain>
        <tissue evidence="5">Leaf</tissue>
    </source>
</reference>
<evidence type="ECO:0008006" key="7">
    <source>
        <dbReference type="Google" id="ProtNLM"/>
    </source>
</evidence>
<keyword evidence="6" id="KW-1185">Reference proteome</keyword>
<proteinExistence type="inferred from homology"/>
<evidence type="ECO:0000256" key="2">
    <source>
        <dbReference type="ARBA" id="ARBA00008044"/>
    </source>
</evidence>
<dbReference type="AlphaFoldDB" id="A0A9D4ZJD3"/>
<dbReference type="PANTHER" id="PTHR13375">
    <property type="entry name" value="FMS INTERACTING PROTEIN"/>
    <property type="match status" value="1"/>
</dbReference>
<comment type="subcellular location">
    <subcellularLocation>
        <location evidence="1">Nucleus</location>
    </subcellularLocation>
</comment>
<dbReference type="GO" id="GO:0006406">
    <property type="term" value="P:mRNA export from nucleus"/>
    <property type="evidence" value="ECO:0007669"/>
    <property type="project" value="TreeGrafter"/>
</dbReference>
<protein>
    <recommendedName>
        <fullName evidence="7">THO complex subunit 5</fullName>
    </recommendedName>
</protein>
<keyword evidence="3" id="KW-0539">Nucleus</keyword>
<evidence type="ECO:0000313" key="5">
    <source>
        <dbReference type="EMBL" id="KAI5077768.1"/>
    </source>
</evidence>
<accession>A0A9D4ZJD3</accession>